<evidence type="ECO:0000313" key="2">
    <source>
        <dbReference type="EMBL" id="VAX09031.1"/>
    </source>
</evidence>
<sequence length="70" mass="7487">MNKTKQLKVAAPWIAGAGLALGHIAITTNCTLTTQGRCSTCGSCVIAIVSLVSWAIFRNRQKDSNHINCQ</sequence>
<feature type="transmembrane region" description="Helical" evidence="1">
    <location>
        <begin position="7"/>
        <end position="28"/>
    </location>
</feature>
<name>A0A3B1B4I0_9ZZZZ</name>
<keyword evidence="1" id="KW-1133">Transmembrane helix</keyword>
<gene>
    <name evidence="2" type="ORF">MNBD_GAMMA25-108</name>
</gene>
<evidence type="ECO:0000256" key="1">
    <source>
        <dbReference type="SAM" id="Phobius"/>
    </source>
</evidence>
<dbReference type="EMBL" id="UOFY01000031">
    <property type="protein sequence ID" value="VAX09031.1"/>
    <property type="molecule type" value="Genomic_DNA"/>
</dbReference>
<keyword evidence="1" id="KW-0812">Transmembrane</keyword>
<keyword evidence="1" id="KW-0472">Membrane</keyword>
<reference evidence="2" key="1">
    <citation type="submission" date="2018-06" db="EMBL/GenBank/DDBJ databases">
        <authorList>
            <person name="Zhirakovskaya E."/>
        </authorList>
    </citation>
    <scope>NUCLEOTIDE SEQUENCE</scope>
</reference>
<proteinExistence type="predicted"/>
<feature type="transmembrane region" description="Helical" evidence="1">
    <location>
        <begin position="34"/>
        <end position="57"/>
    </location>
</feature>
<organism evidence="2">
    <name type="scientific">hydrothermal vent metagenome</name>
    <dbReference type="NCBI Taxonomy" id="652676"/>
    <lineage>
        <taxon>unclassified sequences</taxon>
        <taxon>metagenomes</taxon>
        <taxon>ecological metagenomes</taxon>
    </lineage>
</organism>
<accession>A0A3B1B4I0</accession>
<dbReference type="AlphaFoldDB" id="A0A3B1B4I0"/>
<protein>
    <submittedName>
        <fullName evidence="2">Uncharacterized protein</fullName>
    </submittedName>
</protein>